<keyword evidence="3" id="KW-1185">Reference proteome</keyword>
<proteinExistence type="predicted"/>
<gene>
    <name evidence="2" type="ORF">COCVIDRAFT_13128</name>
</gene>
<protein>
    <submittedName>
        <fullName evidence="2">Uncharacterized protein</fullName>
    </submittedName>
</protein>
<dbReference type="Proteomes" id="UP000054337">
    <property type="component" value="Unassembled WGS sequence"/>
</dbReference>
<dbReference type="OrthoDB" id="3792734at2759"/>
<sequence>MSSSMTTSMTTSAPTTTYPYSYTTFTNASPEPFTTPTAIPSMFPWGGLPSSACPAPSNAPSSDPDVPYIRPDGKFGSCAISNVESVNDHSFWDMYDCCNTGKMTATGATLPCTSICYANEQRSFLEIGECLSKRNKIVVCSPPEDQRGEPKSSVSGESKSSSSASATKADTTVVSARPTATAAQGAANTVAGGQGAASKAGLVVFGLMALSSAAGMLL</sequence>
<feature type="region of interest" description="Disordered" evidence="1">
    <location>
        <begin position="141"/>
        <end position="173"/>
    </location>
</feature>
<name>W7EIB9_BIPV3</name>
<organism evidence="2 3">
    <name type="scientific">Bipolaris victoriae (strain FI3)</name>
    <name type="common">Victoria blight of oats agent</name>
    <name type="synonym">Cochliobolus victoriae</name>
    <dbReference type="NCBI Taxonomy" id="930091"/>
    <lineage>
        <taxon>Eukaryota</taxon>
        <taxon>Fungi</taxon>
        <taxon>Dikarya</taxon>
        <taxon>Ascomycota</taxon>
        <taxon>Pezizomycotina</taxon>
        <taxon>Dothideomycetes</taxon>
        <taxon>Pleosporomycetidae</taxon>
        <taxon>Pleosporales</taxon>
        <taxon>Pleosporineae</taxon>
        <taxon>Pleosporaceae</taxon>
        <taxon>Bipolaris</taxon>
    </lineage>
</organism>
<dbReference type="EMBL" id="KI968705">
    <property type="protein sequence ID" value="EUN30458.1"/>
    <property type="molecule type" value="Genomic_DNA"/>
</dbReference>
<dbReference type="GeneID" id="26251268"/>
<feature type="compositionally biased region" description="Low complexity" evidence="1">
    <location>
        <begin position="151"/>
        <end position="173"/>
    </location>
</feature>
<dbReference type="RefSeq" id="XP_014559984.1">
    <property type="nucleotide sequence ID" value="XM_014704498.1"/>
</dbReference>
<evidence type="ECO:0000313" key="2">
    <source>
        <dbReference type="EMBL" id="EUN30458.1"/>
    </source>
</evidence>
<evidence type="ECO:0000256" key="1">
    <source>
        <dbReference type="SAM" id="MobiDB-lite"/>
    </source>
</evidence>
<dbReference type="HOGENOM" id="CLU_1277519_0_0_1"/>
<reference evidence="2 3" key="1">
    <citation type="journal article" date="2013" name="PLoS Genet.">
        <title>Comparative genome structure, secondary metabolite, and effector coding capacity across Cochliobolus pathogens.</title>
        <authorList>
            <person name="Condon B.J."/>
            <person name="Leng Y."/>
            <person name="Wu D."/>
            <person name="Bushley K.E."/>
            <person name="Ohm R.A."/>
            <person name="Otillar R."/>
            <person name="Martin J."/>
            <person name="Schackwitz W."/>
            <person name="Grimwood J."/>
            <person name="MohdZainudin N."/>
            <person name="Xue C."/>
            <person name="Wang R."/>
            <person name="Manning V.A."/>
            <person name="Dhillon B."/>
            <person name="Tu Z.J."/>
            <person name="Steffenson B.J."/>
            <person name="Salamov A."/>
            <person name="Sun H."/>
            <person name="Lowry S."/>
            <person name="LaButti K."/>
            <person name="Han J."/>
            <person name="Copeland A."/>
            <person name="Lindquist E."/>
            <person name="Barry K."/>
            <person name="Schmutz J."/>
            <person name="Baker S.E."/>
            <person name="Ciuffetti L.M."/>
            <person name="Grigoriev I.V."/>
            <person name="Zhong S."/>
            <person name="Turgeon B.G."/>
        </authorList>
    </citation>
    <scope>NUCLEOTIDE SEQUENCE [LARGE SCALE GENOMIC DNA]</scope>
    <source>
        <strain evidence="2 3">FI3</strain>
    </source>
</reference>
<accession>W7EIB9</accession>
<evidence type="ECO:0000313" key="3">
    <source>
        <dbReference type="Proteomes" id="UP000054337"/>
    </source>
</evidence>
<dbReference type="AlphaFoldDB" id="W7EIB9"/>